<feature type="compositionally biased region" description="Basic and acidic residues" evidence="1">
    <location>
        <begin position="586"/>
        <end position="595"/>
    </location>
</feature>
<feature type="region of interest" description="Disordered" evidence="1">
    <location>
        <begin position="290"/>
        <end position="361"/>
    </location>
</feature>
<feature type="compositionally biased region" description="Basic and acidic residues" evidence="1">
    <location>
        <begin position="647"/>
        <end position="657"/>
    </location>
</feature>
<reference evidence="3 4" key="1">
    <citation type="submission" date="2024-03" db="EMBL/GenBank/DDBJ databases">
        <title>Aureococcus anophagefferens CCMP1851 and Kratosvirus quantuckense: Draft genome of a second virus-susceptible host strain in the model system.</title>
        <authorList>
            <person name="Chase E."/>
            <person name="Truchon A.R."/>
            <person name="Schepens W."/>
            <person name="Wilhelm S.W."/>
        </authorList>
    </citation>
    <scope>NUCLEOTIDE SEQUENCE [LARGE SCALE GENOMIC DNA]</scope>
    <source>
        <strain evidence="3 4">CCMP1851</strain>
    </source>
</reference>
<comment type="caution">
    <text evidence="3">The sequence shown here is derived from an EMBL/GenBank/DDBJ whole genome shotgun (WGS) entry which is preliminary data.</text>
</comment>
<keyword evidence="4" id="KW-1185">Reference proteome</keyword>
<organism evidence="3 4">
    <name type="scientific">Aureococcus anophagefferens</name>
    <name type="common">Harmful bloom alga</name>
    <dbReference type="NCBI Taxonomy" id="44056"/>
    <lineage>
        <taxon>Eukaryota</taxon>
        <taxon>Sar</taxon>
        <taxon>Stramenopiles</taxon>
        <taxon>Ochrophyta</taxon>
        <taxon>Pelagophyceae</taxon>
        <taxon>Pelagomonadales</taxon>
        <taxon>Pelagomonadaceae</taxon>
        <taxon>Aureococcus</taxon>
    </lineage>
</organism>
<feature type="compositionally biased region" description="Low complexity" evidence="1">
    <location>
        <begin position="615"/>
        <end position="634"/>
    </location>
</feature>
<keyword evidence="2" id="KW-0472">Membrane</keyword>
<protein>
    <submittedName>
        <fullName evidence="3">High-affinity potassium ion transmembrane transporter</fullName>
    </submittedName>
</protein>
<sequence>MADSVPIYVIGTAAVSAMMVATSVAISLTTEGDVADLLYLDCLATQNLGHAAFLVGFATSCWRGGHVLGRCFVVTAPWLLAAHGAASLAAAARGRSSSRSSPVARAAAAAPSLAAVAAGPASGSRAAAATRAAAIGVSLAYAFAALRVALARDAQQRRRATALPEPALYAAALPEPALYAEGYTLAFHVAFVSAVGLARADALDAAPPHAVIYGAGFVSERDDGRDARRAARRRCRGPAGRADRGVNFAIHGAGIFVFNAYLMFSDARAFPRLRAISVFACFAGGGAGAGSAGRPASRPAGGAAAPAAAAASSPRARPSAPRSASRARLPRDAHNRVAPPEKAPDREAPGPRTRAVPPRRAVRHQRSHFASLLSPTGACFLAFAAFAFLRRSSPDAHAPRRVLETPHAYLLGFHFVFILSGFAAPPPDAGVVASLRVASAFLAAAGVVAAAQLVLAPPALVAALAACVAAGERLRALVEDALGDAGAAGRWRRATRRTFGNAPGELRVELGDALPDVALRAAADDARVVEREARQRPRGDDEVAQGRQGRVERVDLAPRSAISSSSKASRGGRVGALLAIEHRERRAGVEEERLGPQEARLGVRRPARGGGVWNAATPSFTPSSSTSPTASKTAENLGRMASCSPTRRAEPRSPDRV</sequence>
<feature type="compositionally biased region" description="Basic and acidic residues" evidence="1">
    <location>
        <begin position="530"/>
        <end position="541"/>
    </location>
</feature>
<feature type="transmembrane region" description="Helical" evidence="2">
    <location>
        <begin position="408"/>
        <end position="425"/>
    </location>
</feature>
<feature type="transmembrane region" description="Helical" evidence="2">
    <location>
        <begin position="369"/>
        <end position="388"/>
    </location>
</feature>
<feature type="compositionally biased region" description="Low complexity" evidence="1">
    <location>
        <begin position="350"/>
        <end position="359"/>
    </location>
</feature>
<gene>
    <name evidence="3" type="primary">TRK1</name>
    <name evidence="3" type="ORF">SO694_00007223</name>
</gene>
<keyword evidence="2" id="KW-1133">Transmembrane helix</keyword>
<feature type="transmembrane region" description="Helical" evidence="2">
    <location>
        <begin position="437"/>
        <end position="455"/>
    </location>
</feature>
<evidence type="ECO:0000256" key="1">
    <source>
        <dbReference type="SAM" id="MobiDB-lite"/>
    </source>
</evidence>
<feature type="transmembrane region" description="Helical" evidence="2">
    <location>
        <begin position="7"/>
        <end position="28"/>
    </location>
</feature>
<name>A0ABR1GAY3_AURAN</name>
<accession>A0ABR1GAY3</accession>
<feature type="region of interest" description="Disordered" evidence="1">
    <location>
        <begin position="586"/>
        <end position="657"/>
    </location>
</feature>
<feature type="transmembrane region" description="Helical" evidence="2">
    <location>
        <begin position="128"/>
        <end position="150"/>
    </location>
</feature>
<feature type="compositionally biased region" description="Low complexity" evidence="1">
    <location>
        <begin position="292"/>
        <end position="327"/>
    </location>
</feature>
<evidence type="ECO:0000313" key="3">
    <source>
        <dbReference type="EMBL" id="KAK7250293.1"/>
    </source>
</evidence>
<proteinExistence type="predicted"/>
<dbReference type="EMBL" id="JBBJCI010000037">
    <property type="protein sequence ID" value="KAK7250293.1"/>
    <property type="molecule type" value="Genomic_DNA"/>
</dbReference>
<feature type="compositionally biased region" description="Low complexity" evidence="1">
    <location>
        <begin position="559"/>
        <end position="571"/>
    </location>
</feature>
<evidence type="ECO:0000256" key="2">
    <source>
        <dbReference type="SAM" id="Phobius"/>
    </source>
</evidence>
<feature type="region of interest" description="Disordered" evidence="1">
    <location>
        <begin position="530"/>
        <end position="572"/>
    </location>
</feature>
<dbReference type="Proteomes" id="UP001363151">
    <property type="component" value="Unassembled WGS sequence"/>
</dbReference>
<keyword evidence="2 3" id="KW-0812">Transmembrane</keyword>
<evidence type="ECO:0000313" key="4">
    <source>
        <dbReference type="Proteomes" id="UP001363151"/>
    </source>
</evidence>